<evidence type="ECO:0000256" key="2">
    <source>
        <dbReference type="SAM" id="Phobius"/>
    </source>
</evidence>
<accession>U1N8A5</accession>
<keyword evidence="4" id="KW-1185">Reference proteome</keyword>
<evidence type="ECO:0000313" key="4">
    <source>
        <dbReference type="Proteomes" id="UP000004816"/>
    </source>
</evidence>
<dbReference type="AlphaFoldDB" id="U1N8A5"/>
<dbReference type="RefSeq" id="WP_021030484.1">
    <property type="nucleotide sequence ID" value="NZ_KI391954.1"/>
</dbReference>
<feature type="compositionally biased region" description="Basic and acidic residues" evidence="1">
    <location>
        <begin position="383"/>
        <end position="394"/>
    </location>
</feature>
<keyword evidence="2" id="KW-1133">Transmembrane helix</keyword>
<protein>
    <submittedName>
        <fullName evidence="3">Uncharacterized protein</fullName>
    </submittedName>
</protein>
<keyword evidence="2" id="KW-0812">Transmembrane</keyword>
<feature type="region of interest" description="Disordered" evidence="1">
    <location>
        <begin position="363"/>
        <end position="451"/>
    </location>
</feature>
<sequence length="549" mass="61181">MKWRWPDPQRDEWRREDREARVARDSVAKWMDLADQVDLQVQGSTRLVYTSTNKALVLAGQLGVDIENTLSLKTVAGVDAKIARGSRESQSSGAPLKDRPFDLVQAATDALARTKGDLIRVRDARKNERRYVKVRAWAVCGGMAAKAVHPEHEADRRVVWWAGEAPEASFFLAGNVKNFVTPLAEGLLPDGGAPIRWNPSDYGGSDKMVTYLARAAVEDGDRDDEVFPEDWTHRMLLTFGLEERWGTSPAIEEGWYDFVFRCDDARTLVEPAGLDVVRRRHWKDTRRHVCLVGSPLWVARAERPTYGWYRVGRCHVVCDESYAVEGHPVEPGGLLRGARGGTVDRQGRTALLEALAVWRGAAQVRARDDPASRTRSDAAAGTRHPEDRLLDHDGGPGVQGPVRRPELPSPSRFGDGLDAARGPTPRPIPPPQARTAGRRARPDRVGDRSEAGRGVGRVTLFDLFAQVWSVLLWCLGLALAGFGVWVVWKSWPRSGTGLEWGLKIVFWALLGYALYGCYHWFADQVEPPPPPEPPARHHSPYSPYGERLK</sequence>
<gene>
    <name evidence="3" type="ORF">HMPREF9336_04252</name>
</gene>
<feature type="compositionally biased region" description="Basic and acidic residues" evidence="1">
    <location>
        <begin position="440"/>
        <end position="451"/>
    </location>
</feature>
<feature type="region of interest" description="Disordered" evidence="1">
    <location>
        <begin position="529"/>
        <end position="549"/>
    </location>
</feature>
<evidence type="ECO:0000256" key="1">
    <source>
        <dbReference type="SAM" id="MobiDB-lite"/>
    </source>
</evidence>
<feature type="compositionally biased region" description="Basic and acidic residues" evidence="1">
    <location>
        <begin position="365"/>
        <end position="376"/>
    </location>
</feature>
<proteinExistence type="predicted"/>
<feature type="transmembrane region" description="Helical" evidence="2">
    <location>
        <begin position="467"/>
        <end position="488"/>
    </location>
</feature>
<dbReference type="STRING" id="679197.HMPREF9336_04252"/>
<organism evidence="3 4">
    <name type="scientific">Segniliparus rugosus (strain ATCC BAA-974 / DSM 45345 / CCUG 50838 / CIP 108380 / JCM 13579 / CDC 945)</name>
    <dbReference type="NCBI Taxonomy" id="679197"/>
    <lineage>
        <taxon>Bacteria</taxon>
        <taxon>Bacillati</taxon>
        <taxon>Actinomycetota</taxon>
        <taxon>Actinomycetes</taxon>
        <taxon>Mycobacteriales</taxon>
        <taxon>Segniliparaceae</taxon>
        <taxon>Segniliparus</taxon>
    </lineage>
</organism>
<feature type="transmembrane region" description="Helical" evidence="2">
    <location>
        <begin position="500"/>
        <end position="521"/>
    </location>
</feature>
<keyword evidence="2" id="KW-0472">Membrane</keyword>
<dbReference type="OrthoDB" id="9849912at2"/>
<evidence type="ECO:0000313" key="3">
    <source>
        <dbReference type="EMBL" id="ERG69108.1"/>
    </source>
</evidence>
<dbReference type="EMBL" id="ACZI02000003">
    <property type="protein sequence ID" value="ERG69108.1"/>
    <property type="molecule type" value="Genomic_DNA"/>
</dbReference>
<reference evidence="3 4" key="1">
    <citation type="journal article" date="2011" name="Stand. Genomic Sci.">
        <title>High quality draft genome sequence of Segniliparus rugosus CDC 945(T)= (ATCC BAA-974(T)).</title>
        <authorList>
            <person name="Earl A.M."/>
            <person name="Desjardins C.A."/>
            <person name="Fitzgerald M.G."/>
            <person name="Arachchi H.M."/>
            <person name="Zeng Q."/>
            <person name="Mehta T."/>
            <person name="Griggs A."/>
            <person name="Birren B.W."/>
            <person name="Toney N.C."/>
            <person name="Carr J."/>
            <person name="Posey J."/>
            <person name="Butler W.R."/>
        </authorList>
    </citation>
    <scope>NUCLEOTIDE SEQUENCE [LARGE SCALE GENOMIC DNA]</scope>
    <source>
        <strain evidence="4">ATCC BAA-974 / DSM 45345 / CCUG 50838 / CIP 108380 / JCM 13579 / CDC 945</strain>
    </source>
</reference>
<dbReference type="HOGENOM" id="CLU_495977_0_0_11"/>
<comment type="caution">
    <text evidence="3">The sequence shown here is derived from an EMBL/GenBank/DDBJ whole genome shotgun (WGS) entry which is preliminary data.</text>
</comment>
<name>U1N8A5_SEGRC</name>
<dbReference type="Proteomes" id="UP000004816">
    <property type="component" value="Unassembled WGS sequence"/>
</dbReference>